<dbReference type="AlphaFoldDB" id="A0AAN6WJM4"/>
<reference evidence="3" key="2">
    <citation type="submission" date="2023-05" db="EMBL/GenBank/DDBJ databases">
        <authorList>
            <consortium name="Lawrence Berkeley National Laboratory"/>
            <person name="Steindorff A."/>
            <person name="Hensen N."/>
            <person name="Bonometti L."/>
            <person name="Westerberg I."/>
            <person name="Brannstrom I.O."/>
            <person name="Guillou S."/>
            <person name="Cros-Aarteil S."/>
            <person name="Calhoun S."/>
            <person name="Haridas S."/>
            <person name="Kuo A."/>
            <person name="Mondo S."/>
            <person name="Pangilinan J."/>
            <person name="Riley R."/>
            <person name="Labutti K."/>
            <person name="Andreopoulos B."/>
            <person name="Lipzen A."/>
            <person name="Chen C."/>
            <person name="Yanf M."/>
            <person name="Daum C."/>
            <person name="Ng V."/>
            <person name="Clum A."/>
            <person name="Ohm R."/>
            <person name="Martin F."/>
            <person name="Silar P."/>
            <person name="Natvig D."/>
            <person name="Lalanne C."/>
            <person name="Gautier V."/>
            <person name="Ament-Velasquez S.L."/>
            <person name="Kruys A."/>
            <person name="Hutchinson M.I."/>
            <person name="Powell A.J."/>
            <person name="Barry K."/>
            <person name="Miller A.N."/>
            <person name="Grigoriev I.V."/>
            <person name="Debuchy R."/>
            <person name="Gladieux P."/>
            <person name="Thoren M.H."/>
            <person name="Johannesson H."/>
        </authorList>
    </citation>
    <scope>NUCLEOTIDE SEQUENCE</scope>
    <source>
        <strain evidence="3">PSN309</strain>
    </source>
</reference>
<sequence>MGCCLSRNGRPDGPYTGTGASASARAINEQPQPGGPSGSQVGNDESMLSPDAGGRRRRRSRQPLSQHINRPLRWHEWTSQNRIWTLAGLQRERVAFFDTRVTGRQEVWQTLHAALEVLWMAQAAARQNQVSRRSEDGPSEQDPALALATAQSILDAADITLPTGDIRDGAYDALGNLYQFPHYIVSDPSNLSWRPGAEEEDLDDNKADLTAGEETEDREDGDDIEDEVGRRREEKGKAVVDVRDLISIKARLSDGSKDVNISVDKGSSARSVARQIAEETRLPSSKKIRLVYMGKMLKDSSRLVDQGYKQGHVINAFVFNR</sequence>
<dbReference type="Pfam" id="PF16455">
    <property type="entry name" value="UBD"/>
    <property type="match status" value="1"/>
</dbReference>
<protein>
    <recommendedName>
        <fullName evidence="2">Ubiquitin-like domain-containing protein</fullName>
    </recommendedName>
</protein>
<dbReference type="PANTHER" id="PTHR13609">
    <property type="entry name" value="UBIQUITIN DOMAIN CONTAINING 1 PROTEIN-RELATED"/>
    <property type="match status" value="1"/>
</dbReference>
<dbReference type="InterPro" id="IPR032752">
    <property type="entry name" value="DC-UbP/UBTD2_N"/>
</dbReference>
<evidence type="ECO:0000259" key="2">
    <source>
        <dbReference type="PROSITE" id="PS50053"/>
    </source>
</evidence>
<reference evidence="3" key="1">
    <citation type="journal article" date="2023" name="Mol. Phylogenet. Evol.">
        <title>Genome-scale phylogeny and comparative genomics of the fungal order Sordariales.</title>
        <authorList>
            <person name="Hensen N."/>
            <person name="Bonometti L."/>
            <person name="Westerberg I."/>
            <person name="Brannstrom I.O."/>
            <person name="Guillou S."/>
            <person name="Cros-Aarteil S."/>
            <person name="Calhoun S."/>
            <person name="Haridas S."/>
            <person name="Kuo A."/>
            <person name="Mondo S."/>
            <person name="Pangilinan J."/>
            <person name="Riley R."/>
            <person name="LaButti K."/>
            <person name="Andreopoulos B."/>
            <person name="Lipzen A."/>
            <person name="Chen C."/>
            <person name="Yan M."/>
            <person name="Daum C."/>
            <person name="Ng V."/>
            <person name="Clum A."/>
            <person name="Steindorff A."/>
            <person name="Ohm R.A."/>
            <person name="Martin F."/>
            <person name="Silar P."/>
            <person name="Natvig D.O."/>
            <person name="Lalanne C."/>
            <person name="Gautier V."/>
            <person name="Ament-Velasquez S.L."/>
            <person name="Kruys A."/>
            <person name="Hutchinson M.I."/>
            <person name="Powell A.J."/>
            <person name="Barry K."/>
            <person name="Miller A.N."/>
            <person name="Grigoriev I.V."/>
            <person name="Debuchy R."/>
            <person name="Gladieux P."/>
            <person name="Hiltunen Thoren M."/>
            <person name="Johannesson H."/>
        </authorList>
    </citation>
    <scope>NUCLEOTIDE SEQUENCE</scope>
    <source>
        <strain evidence="3">PSN309</strain>
    </source>
</reference>
<evidence type="ECO:0000313" key="3">
    <source>
        <dbReference type="EMBL" id="KAK4183120.1"/>
    </source>
</evidence>
<comment type="caution">
    <text evidence="3">The sequence shown here is derived from an EMBL/GenBank/DDBJ whole genome shotgun (WGS) entry which is preliminary data.</text>
</comment>
<proteinExistence type="predicted"/>
<feature type="region of interest" description="Disordered" evidence="1">
    <location>
        <begin position="191"/>
        <end position="233"/>
    </location>
</feature>
<dbReference type="Pfam" id="PF00240">
    <property type="entry name" value="ubiquitin"/>
    <property type="match status" value="1"/>
</dbReference>
<keyword evidence="4" id="KW-1185">Reference proteome</keyword>
<organism evidence="3 4">
    <name type="scientific">Podospora australis</name>
    <dbReference type="NCBI Taxonomy" id="1536484"/>
    <lineage>
        <taxon>Eukaryota</taxon>
        <taxon>Fungi</taxon>
        <taxon>Dikarya</taxon>
        <taxon>Ascomycota</taxon>
        <taxon>Pezizomycotina</taxon>
        <taxon>Sordariomycetes</taxon>
        <taxon>Sordariomycetidae</taxon>
        <taxon>Sordariales</taxon>
        <taxon>Podosporaceae</taxon>
        <taxon>Podospora</taxon>
    </lineage>
</organism>
<dbReference type="PROSITE" id="PS50053">
    <property type="entry name" value="UBIQUITIN_2"/>
    <property type="match status" value="1"/>
</dbReference>
<evidence type="ECO:0000313" key="4">
    <source>
        <dbReference type="Proteomes" id="UP001302126"/>
    </source>
</evidence>
<feature type="domain" description="Ubiquitin-like" evidence="2">
    <location>
        <begin position="246"/>
        <end position="321"/>
    </location>
</feature>
<dbReference type="InterPro" id="IPR000626">
    <property type="entry name" value="Ubiquitin-like_dom"/>
</dbReference>
<dbReference type="Gene3D" id="1.20.225.20">
    <property type="entry name" value="Ub domain-containing protein, DC-UbP/UBTD2, N-terminal domain"/>
    <property type="match status" value="1"/>
</dbReference>
<feature type="region of interest" description="Disordered" evidence="1">
    <location>
        <begin position="1"/>
        <end position="66"/>
    </location>
</feature>
<dbReference type="Gene3D" id="3.10.20.90">
    <property type="entry name" value="Phosphatidylinositol 3-kinase Catalytic Subunit, Chain A, domain 1"/>
    <property type="match status" value="1"/>
</dbReference>
<dbReference type="InterPro" id="IPR038169">
    <property type="entry name" value="DC-UbP/UBTD2_N_sf"/>
</dbReference>
<dbReference type="InterPro" id="IPR039869">
    <property type="entry name" value="UBTD1/2"/>
</dbReference>
<evidence type="ECO:0000256" key="1">
    <source>
        <dbReference type="SAM" id="MobiDB-lite"/>
    </source>
</evidence>
<dbReference type="InterPro" id="IPR029071">
    <property type="entry name" value="Ubiquitin-like_domsf"/>
</dbReference>
<name>A0AAN6WJM4_9PEZI</name>
<feature type="compositionally biased region" description="Acidic residues" evidence="1">
    <location>
        <begin position="211"/>
        <end position="226"/>
    </location>
</feature>
<dbReference type="Proteomes" id="UP001302126">
    <property type="component" value="Unassembled WGS sequence"/>
</dbReference>
<dbReference type="SUPFAM" id="SSF54236">
    <property type="entry name" value="Ubiquitin-like"/>
    <property type="match status" value="1"/>
</dbReference>
<dbReference type="EMBL" id="MU864576">
    <property type="protein sequence ID" value="KAK4183120.1"/>
    <property type="molecule type" value="Genomic_DNA"/>
</dbReference>
<accession>A0AAN6WJM4</accession>
<gene>
    <name evidence="3" type="ORF">QBC35DRAFT_125887</name>
</gene>